<keyword evidence="4" id="KW-1185">Reference proteome</keyword>
<accession>A0A6P1SZI7</accession>
<gene>
    <name evidence="3" type="ORF">GO499_07390</name>
</gene>
<feature type="compositionally biased region" description="Polar residues" evidence="1">
    <location>
        <begin position="1"/>
        <end position="10"/>
    </location>
</feature>
<dbReference type="InterPro" id="IPR052917">
    <property type="entry name" value="Stress-Dev_Protein"/>
</dbReference>
<sequence length="185" mass="20525">MRSAKSTNGSPACEEDTMSDHHDKQELERRLWKRLSDHAAGMLGLHDRDMHMQPMHPYVDEELKTLWFITSRDTDLVSAIGVGATAHFTVTDDDKGFYACMRGPIVQSSDSKKLDEIWSMVAASWFEGGRDDPNIVLLEMPLSDALVWASDESGLEFAIQIARANIMGGTPDVGTRAHLEFSTAA</sequence>
<dbReference type="PANTHER" id="PTHR34818:SF1">
    <property type="entry name" value="PROTEIN BLI-3"/>
    <property type="match status" value="1"/>
</dbReference>
<dbReference type="PANTHER" id="PTHR34818">
    <property type="entry name" value="PROTEIN BLI-3"/>
    <property type="match status" value="1"/>
</dbReference>
<evidence type="ECO:0000313" key="4">
    <source>
        <dbReference type="Proteomes" id="UP000464495"/>
    </source>
</evidence>
<dbReference type="Gene3D" id="2.30.110.10">
    <property type="entry name" value="Electron Transport, Fmn-binding Protein, Chain A"/>
    <property type="match status" value="1"/>
</dbReference>
<dbReference type="KEGG" id="amaq:GO499_07390"/>
<name>A0A6P1SZI7_9RHOB</name>
<evidence type="ECO:0000313" key="3">
    <source>
        <dbReference type="EMBL" id="QHQ35030.1"/>
    </source>
</evidence>
<feature type="domain" description="General stress protein FMN-binding split barrel" evidence="2">
    <location>
        <begin position="29"/>
        <end position="172"/>
    </location>
</feature>
<dbReference type="AlphaFoldDB" id="A0A6P1SZI7"/>
<evidence type="ECO:0000259" key="2">
    <source>
        <dbReference type="Pfam" id="PF16242"/>
    </source>
</evidence>
<dbReference type="InterPro" id="IPR012349">
    <property type="entry name" value="Split_barrel_FMN-bd"/>
</dbReference>
<feature type="region of interest" description="Disordered" evidence="1">
    <location>
        <begin position="1"/>
        <end position="25"/>
    </location>
</feature>
<dbReference type="EMBL" id="CP046620">
    <property type="protein sequence ID" value="QHQ35030.1"/>
    <property type="molecule type" value="Genomic_DNA"/>
</dbReference>
<protein>
    <submittedName>
        <fullName evidence="3">General stress protein</fullName>
    </submittedName>
</protein>
<dbReference type="Pfam" id="PF16242">
    <property type="entry name" value="Pyrid_ox_like"/>
    <property type="match status" value="1"/>
</dbReference>
<evidence type="ECO:0000256" key="1">
    <source>
        <dbReference type="SAM" id="MobiDB-lite"/>
    </source>
</evidence>
<dbReference type="InterPro" id="IPR038725">
    <property type="entry name" value="YdaG_split_barrel_FMN-bd"/>
</dbReference>
<dbReference type="SUPFAM" id="SSF50475">
    <property type="entry name" value="FMN-binding split barrel"/>
    <property type="match status" value="1"/>
</dbReference>
<organism evidence="3 4">
    <name type="scientific">Algicella marina</name>
    <dbReference type="NCBI Taxonomy" id="2683284"/>
    <lineage>
        <taxon>Bacteria</taxon>
        <taxon>Pseudomonadati</taxon>
        <taxon>Pseudomonadota</taxon>
        <taxon>Alphaproteobacteria</taxon>
        <taxon>Rhodobacterales</taxon>
        <taxon>Paracoccaceae</taxon>
        <taxon>Algicella</taxon>
    </lineage>
</organism>
<dbReference type="Proteomes" id="UP000464495">
    <property type="component" value="Chromosome"/>
</dbReference>
<proteinExistence type="predicted"/>
<reference evidence="3 4" key="1">
    <citation type="submission" date="2019-12" db="EMBL/GenBank/DDBJ databases">
        <title>Complete genome sequence of Algicella marina strain 9Alg 56(T) isolated from the red alga Tichocarpus crinitus.</title>
        <authorList>
            <person name="Kim S.-G."/>
            <person name="Nedashkovskaya O.I."/>
        </authorList>
    </citation>
    <scope>NUCLEOTIDE SEQUENCE [LARGE SCALE GENOMIC DNA]</scope>
    <source>
        <strain evidence="3 4">9Alg 56</strain>
    </source>
</reference>